<keyword evidence="2" id="KW-1185">Reference proteome</keyword>
<reference evidence="1 2" key="1">
    <citation type="submission" date="2013-05" db="EMBL/GenBank/DDBJ databases">
        <title>Genome assembly of Chondromyces apiculatus DSM 436.</title>
        <authorList>
            <person name="Sharma G."/>
            <person name="Khatri I."/>
            <person name="Kaur C."/>
            <person name="Mayilraj S."/>
            <person name="Subramanian S."/>
        </authorList>
    </citation>
    <scope>NUCLEOTIDE SEQUENCE [LARGE SCALE GENOMIC DNA]</scope>
    <source>
        <strain evidence="1 2">DSM 436</strain>
    </source>
</reference>
<sequence>MTTDALRRATLTLLAHLDATGQREMEIEEDFYWNVPADQRYDPYEKPEALTLGQLSDDGSEIQRILAGEREPTGLAMVWLATILRRVGEKSRE</sequence>
<gene>
    <name evidence="1" type="ORF">CAP_3863</name>
</gene>
<evidence type="ECO:0000313" key="2">
    <source>
        <dbReference type="Proteomes" id="UP000019678"/>
    </source>
</evidence>
<dbReference type="Proteomes" id="UP000019678">
    <property type="component" value="Unassembled WGS sequence"/>
</dbReference>
<dbReference type="STRING" id="1192034.CAP_3863"/>
<dbReference type="eggNOG" id="ENOG5033FJT">
    <property type="taxonomic scope" value="Bacteria"/>
</dbReference>
<organism evidence="1 2">
    <name type="scientific">Chondromyces apiculatus DSM 436</name>
    <dbReference type="NCBI Taxonomy" id="1192034"/>
    <lineage>
        <taxon>Bacteria</taxon>
        <taxon>Pseudomonadati</taxon>
        <taxon>Myxococcota</taxon>
        <taxon>Polyangia</taxon>
        <taxon>Polyangiales</taxon>
        <taxon>Polyangiaceae</taxon>
        <taxon>Chondromyces</taxon>
    </lineage>
</organism>
<evidence type="ECO:0000313" key="1">
    <source>
        <dbReference type="EMBL" id="EYF04837.1"/>
    </source>
</evidence>
<dbReference type="EMBL" id="ASRX01000029">
    <property type="protein sequence ID" value="EYF04837.1"/>
    <property type="molecule type" value="Genomic_DNA"/>
</dbReference>
<name>A0A017T737_9BACT</name>
<protein>
    <submittedName>
        <fullName evidence="1">Uncharacterized protein</fullName>
    </submittedName>
</protein>
<dbReference type="AlphaFoldDB" id="A0A017T737"/>
<proteinExistence type="predicted"/>
<comment type="caution">
    <text evidence="1">The sequence shown here is derived from an EMBL/GenBank/DDBJ whole genome shotgun (WGS) entry which is preliminary data.</text>
</comment>
<accession>A0A017T737</accession>